<accession>A0A5K3ELF7</accession>
<feature type="region of interest" description="Disordered" evidence="1">
    <location>
        <begin position="1"/>
        <end position="39"/>
    </location>
</feature>
<feature type="compositionally biased region" description="Polar residues" evidence="1">
    <location>
        <begin position="1"/>
        <end position="23"/>
    </location>
</feature>
<protein>
    <submittedName>
        <fullName evidence="2">Uncharacterized protein</fullName>
    </submittedName>
</protein>
<proteinExistence type="predicted"/>
<dbReference type="WBParaSite" id="MCU_001097-RA">
    <property type="protein sequence ID" value="MCU_001097-RA"/>
    <property type="gene ID" value="MCU_001097"/>
</dbReference>
<feature type="compositionally biased region" description="Low complexity" evidence="1">
    <location>
        <begin position="24"/>
        <end position="39"/>
    </location>
</feature>
<name>A0A5K3ELF7_MESCO</name>
<reference evidence="2" key="1">
    <citation type="submission" date="2019-11" db="UniProtKB">
        <authorList>
            <consortium name="WormBaseParasite"/>
        </authorList>
    </citation>
    <scope>IDENTIFICATION</scope>
</reference>
<evidence type="ECO:0000313" key="2">
    <source>
        <dbReference type="WBParaSite" id="MCU_001097-RA"/>
    </source>
</evidence>
<feature type="region of interest" description="Disordered" evidence="1">
    <location>
        <begin position="170"/>
        <end position="191"/>
    </location>
</feature>
<sequence>MARCHTATTPNTAPLLNPSSADHQQCLQQQQQQQQQQPQRQLRITHQTTTLLPTTLYLPRVPTTVCRTNVLDLSAADEAANDGSHTPASSDEWWVPNGSNTPVAHLGLNEVQFAQFSVCMRAQPRGSQQSSSVLIWNVAGERQRCRQAPLVGIHSKRLSDLRRDRNQCLTTEPSSPHLHAHATHLVKSHVA</sequence>
<dbReference type="AlphaFoldDB" id="A0A5K3ELF7"/>
<evidence type="ECO:0000256" key="1">
    <source>
        <dbReference type="SAM" id="MobiDB-lite"/>
    </source>
</evidence>
<organism evidence="2">
    <name type="scientific">Mesocestoides corti</name>
    <name type="common">Flatworm</name>
    <dbReference type="NCBI Taxonomy" id="53468"/>
    <lineage>
        <taxon>Eukaryota</taxon>
        <taxon>Metazoa</taxon>
        <taxon>Spiralia</taxon>
        <taxon>Lophotrochozoa</taxon>
        <taxon>Platyhelminthes</taxon>
        <taxon>Cestoda</taxon>
        <taxon>Eucestoda</taxon>
        <taxon>Cyclophyllidea</taxon>
        <taxon>Mesocestoididae</taxon>
        <taxon>Mesocestoides</taxon>
    </lineage>
</organism>
<feature type="compositionally biased region" description="Basic residues" evidence="1">
    <location>
        <begin position="178"/>
        <end position="191"/>
    </location>
</feature>